<dbReference type="InterPro" id="IPR007630">
    <property type="entry name" value="RNA_pol_sigma70_r4"/>
</dbReference>
<feature type="region of interest" description="Disordered" evidence="7">
    <location>
        <begin position="27"/>
        <end position="64"/>
    </location>
</feature>
<dbReference type="Gene3D" id="1.10.601.10">
    <property type="entry name" value="RNA Polymerase Primary Sigma Factor"/>
    <property type="match status" value="2"/>
</dbReference>
<organism evidence="10 11">
    <name type="scientific">Corynebacterium tuberculostearicum SK141</name>
    <dbReference type="NCBI Taxonomy" id="553206"/>
    <lineage>
        <taxon>Bacteria</taxon>
        <taxon>Bacillati</taxon>
        <taxon>Actinomycetota</taxon>
        <taxon>Actinomycetes</taxon>
        <taxon>Mycobacteriales</taxon>
        <taxon>Corynebacteriaceae</taxon>
        <taxon>Corynebacterium</taxon>
    </lineage>
</organism>
<dbReference type="PRINTS" id="PR00046">
    <property type="entry name" value="SIGMA70FCT"/>
</dbReference>
<dbReference type="SUPFAM" id="SSF88659">
    <property type="entry name" value="Sigma3 and sigma4 domains of RNA polymerase sigma factors"/>
    <property type="match status" value="2"/>
</dbReference>
<dbReference type="PANTHER" id="PTHR30603:SF60">
    <property type="entry name" value="RNA POLYMERASE SIGMA FACTOR RPOD"/>
    <property type="match status" value="1"/>
</dbReference>
<dbReference type="CDD" id="cd06171">
    <property type="entry name" value="Sigma70_r4"/>
    <property type="match status" value="1"/>
</dbReference>
<dbReference type="InterPro" id="IPR007624">
    <property type="entry name" value="RNA_pol_sigma70_r3"/>
</dbReference>
<dbReference type="EMBL" id="ACVP01000023">
    <property type="protein sequence ID" value="EET77011.1"/>
    <property type="molecule type" value="Genomic_DNA"/>
</dbReference>
<evidence type="ECO:0000259" key="8">
    <source>
        <dbReference type="PROSITE" id="PS00715"/>
    </source>
</evidence>
<evidence type="ECO:0000256" key="3">
    <source>
        <dbReference type="ARBA" id="ARBA00023082"/>
    </source>
</evidence>
<comment type="similarity">
    <text evidence="1 6">Belongs to the sigma-70 factor family.</text>
</comment>
<accession>C6RAB0</accession>
<dbReference type="NCBIfam" id="TIGR02937">
    <property type="entry name" value="sigma70-ECF"/>
    <property type="match status" value="1"/>
</dbReference>
<dbReference type="Pfam" id="PF04545">
    <property type="entry name" value="Sigma70_r4"/>
    <property type="match status" value="1"/>
</dbReference>
<feature type="domain" description="RNA polymerase sigma-70" evidence="9">
    <location>
        <begin position="325"/>
        <end position="351"/>
    </location>
</feature>
<dbReference type="Gene3D" id="1.10.10.10">
    <property type="entry name" value="Winged helix-like DNA-binding domain superfamily/Winged helix DNA-binding domain"/>
    <property type="match status" value="2"/>
</dbReference>
<dbReference type="Proteomes" id="UP000004384">
    <property type="component" value="Unassembled WGS sequence"/>
</dbReference>
<dbReference type="InterPro" id="IPR013325">
    <property type="entry name" value="RNA_pol_sigma_r2"/>
</dbReference>
<reference evidence="10 11" key="1">
    <citation type="submission" date="2009-06" db="EMBL/GenBank/DDBJ databases">
        <authorList>
            <person name="Dodson R."/>
            <person name="Sebastian Y."/>
            <person name="Madupu R."/>
            <person name="Durkin A.S."/>
            <person name="Torralba M."/>
            <person name="Methe B."/>
            <person name="Sutton G.G."/>
            <person name="Strausberg R.L."/>
            <person name="Nelson K.E."/>
        </authorList>
    </citation>
    <scope>NUCLEOTIDE SEQUENCE [LARGE SCALE GENOMIC DNA]</scope>
    <source>
        <strain evidence="10 11">SK141</strain>
    </source>
</reference>
<protein>
    <recommendedName>
        <fullName evidence="6">RNA polymerase sigma factor</fullName>
    </recommendedName>
</protein>
<evidence type="ECO:0000256" key="4">
    <source>
        <dbReference type="ARBA" id="ARBA00023125"/>
    </source>
</evidence>
<gene>
    <name evidence="10" type="ORF">CORTU0001_1537</name>
</gene>
<dbReference type="FunFam" id="1.10.601.10:FF:000001">
    <property type="entry name" value="RNA polymerase sigma factor SigA"/>
    <property type="match status" value="1"/>
</dbReference>
<dbReference type="GO" id="GO:0003677">
    <property type="term" value="F:DNA binding"/>
    <property type="evidence" value="ECO:0007669"/>
    <property type="project" value="UniProtKB-KW"/>
</dbReference>
<feature type="domain" description="RNA polymerase sigma-70" evidence="8">
    <location>
        <begin position="156"/>
        <end position="169"/>
    </location>
</feature>
<keyword evidence="3 6" id="KW-0731">Sigma factor</keyword>
<dbReference type="GO" id="GO:0016987">
    <property type="term" value="F:sigma factor activity"/>
    <property type="evidence" value="ECO:0007669"/>
    <property type="project" value="UniProtKB-KW"/>
</dbReference>
<dbReference type="InterPro" id="IPR013324">
    <property type="entry name" value="RNA_pol_sigma_r3/r4-like"/>
</dbReference>
<sequence length="365" mass="41081">MILSAPGTKSLKTPLYFVKPATNSGGFTMTKTSATTAKGTSSATTDEEQEVDRGSRRNQTNDNPSADLVRVYLNGIGKTALLSAEDEVELAQAIEVGLYAEYKLNNAEKLTRAEKRDLKILAREGKKARSHLLEANLRLVVSLAKRYTGRGMPLLDLIQEGNLGLIRAMEKFDYAKGFKFSTYATWWIRQAITRGMADQSRTIRLPVHLVEQVNKLSRIKREMYQSLGREATNEELSEESGIDENKIEMLLRQSRDPVSLDMPVGTDEEAPLGDFIEDAEATDAETAVVASMRHSDIRGVIDTLEKREQDVIRLRYGLDDGVPRTLDQIGRRFGLSRERVRQIEREVMAKLRDGNRADRLREYAL</sequence>
<name>C6RAB0_9CORY</name>
<comment type="function">
    <text evidence="6">Sigma factors are initiation factors that promote the attachment of RNA polymerase to specific initiation sites and are then released.</text>
</comment>
<dbReference type="GO" id="GO:0006352">
    <property type="term" value="P:DNA-templated transcription initiation"/>
    <property type="evidence" value="ECO:0007669"/>
    <property type="project" value="InterPro"/>
</dbReference>
<keyword evidence="5 6" id="KW-0804">Transcription</keyword>
<dbReference type="PANTHER" id="PTHR30603">
    <property type="entry name" value="RNA POLYMERASE SIGMA FACTOR RPO"/>
    <property type="match status" value="1"/>
</dbReference>
<dbReference type="InterPro" id="IPR009042">
    <property type="entry name" value="RNA_pol_sigma70_r1_2"/>
</dbReference>
<evidence type="ECO:0000313" key="11">
    <source>
        <dbReference type="Proteomes" id="UP000004384"/>
    </source>
</evidence>
<comment type="caution">
    <text evidence="10">The sequence shown here is derived from an EMBL/GenBank/DDBJ whole genome shotgun (WGS) entry which is preliminary data.</text>
</comment>
<evidence type="ECO:0000256" key="6">
    <source>
        <dbReference type="RuleBase" id="RU362124"/>
    </source>
</evidence>
<evidence type="ECO:0000256" key="2">
    <source>
        <dbReference type="ARBA" id="ARBA00023015"/>
    </source>
</evidence>
<dbReference type="PROSITE" id="PS00715">
    <property type="entry name" value="SIGMA70_1"/>
    <property type="match status" value="1"/>
</dbReference>
<dbReference type="InterPro" id="IPR000943">
    <property type="entry name" value="RNA_pol_sigma70"/>
</dbReference>
<proteinExistence type="inferred from homology"/>
<evidence type="ECO:0000256" key="5">
    <source>
        <dbReference type="ARBA" id="ARBA00023163"/>
    </source>
</evidence>
<evidence type="ECO:0000313" key="10">
    <source>
        <dbReference type="EMBL" id="EET77011.1"/>
    </source>
</evidence>
<evidence type="ECO:0000256" key="1">
    <source>
        <dbReference type="ARBA" id="ARBA00007788"/>
    </source>
</evidence>
<keyword evidence="2 6" id="KW-0805">Transcription regulation</keyword>
<dbReference type="SUPFAM" id="SSF88946">
    <property type="entry name" value="Sigma2 domain of RNA polymerase sigma factors"/>
    <property type="match status" value="1"/>
</dbReference>
<dbReference type="NCBIfam" id="NF005920">
    <property type="entry name" value="PRK07921.1"/>
    <property type="match status" value="1"/>
</dbReference>
<evidence type="ECO:0000259" key="9">
    <source>
        <dbReference type="PROSITE" id="PS00716"/>
    </source>
</evidence>
<dbReference type="AlphaFoldDB" id="C6RAB0"/>
<evidence type="ECO:0000256" key="7">
    <source>
        <dbReference type="SAM" id="MobiDB-lite"/>
    </source>
</evidence>
<dbReference type="InterPro" id="IPR036388">
    <property type="entry name" value="WH-like_DNA-bd_sf"/>
</dbReference>
<dbReference type="PROSITE" id="PS00716">
    <property type="entry name" value="SIGMA70_2"/>
    <property type="match status" value="1"/>
</dbReference>
<dbReference type="InterPro" id="IPR007627">
    <property type="entry name" value="RNA_pol_sigma70_r2"/>
</dbReference>
<keyword evidence="4 6" id="KW-0238">DNA-binding</keyword>
<dbReference type="Pfam" id="PF04539">
    <property type="entry name" value="Sigma70_r3"/>
    <property type="match status" value="1"/>
</dbReference>
<dbReference type="InterPro" id="IPR014284">
    <property type="entry name" value="RNA_pol_sigma-70_dom"/>
</dbReference>
<dbReference type="InterPro" id="IPR050239">
    <property type="entry name" value="Sigma-70_RNA_pol_init_factors"/>
</dbReference>
<feature type="compositionally biased region" description="Low complexity" evidence="7">
    <location>
        <begin position="27"/>
        <end position="44"/>
    </location>
</feature>
<dbReference type="Pfam" id="PF04542">
    <property type="entry name" value="Sigma70_r2"/>
    <property type="match status" value="1"/>
</dbReference>
<dbReference type="Pfam" id="PF00140">
    <property type="entry name" value="Sigma70_r1_2"/>
    <property type="match status" value="1"/>
</dbReference>